<dbReference type="SUPFAM" id="SSF52402">
    <property type="entry name" value="Adenine nucleotide alpha hydrolases-like"/>
    <property type="match status" value="1"/>
</dbReference>
<protein>
    <submittedName>
        <fullName evidence="2">Phosphoadenosine phosphosulfate reductase family protein</fullName>
    </submittedName>
</protein>
<dbReference type="AlphaFoldDB" id="A0A239PF68"/>
<dbReference type="OrthoDB" id="7574889at2"/>
<proteinExistence type="predicted"/>
<keyword evidence="3" id="KW-1185">Reference proteome</keyword>
<evidence type="ECO:0000259" key="1">
    <source>
        <dbReference type="Pfam" id="PF01507"/>
    </source>
</evidence>
<reference evidence="2 3" key="1">
    <citation type="submission" date="2017-06" db="EMBL/GenBank/DDBJ databases">
        <authorList>
            <person name="Kim H.J."/>
            <person name="Triplett B.A."/>
        </authorList>
    </citation>
    <scope>NUCLEOTIDE SEQUENCE [LARGE SCALE GENOMIC DNA]</scope>
    <source>
        <strain evidence="2 3">CGMCC 4.5593</strain>
    </source>
</reference>
<dbReference type="GO" id="GO:0003824">
    <property type="term" value="F:catalytic activity"/>
    <property type="evidence" value="ECO:0007669"/>
    <property type="project" value="InterPro"/>
</dbReference>
<evidence type="ECO:0000313" key="2">
    <source>
        <dbReference type="EMBL" id="SNT65662.1"/>
    </source>
</evidence>
<dbReference type="InterPro" id="IPR014729">
    <property type="entry name" value="Rossmann-like_a/b/a_fold"/>
</dbReference>
<dbReference type="Pfam" id="PF01507">
    <property type="entry name" value="PAPS_reduct"/>
    <property type="match status" value="1"/>
</dbReference>
<evidence type="ECO:0000313" key="3">
    <source>
        <dbReference type="Proteomes" id="UP000198362"/>
    </source>
</evidence>
<feature type="domain" description="Phosphoadenosine phosphosulphate reductase" evidence="1">
    <location>
        <begin position="173"/>
        <end position="248"/>
    </location>
</feature>
<sequence length="356" mass="39148">MSTTNRAGKPAAKPQPLAGFVFPFGPGGNPAEVDLWLLNSSGGKDSQEMVRAAADRLREAGLLDRLITERRIWVQHNGLGDDPHDGVEWAGTCELAAEQAARYGLPFIVTRRDGPDLIDDIAARRRIDGSPRGFPRLQFRFCTREHKTAPSERFIRAQGAQLGVTGRPMVVVQTFGFRAAESPRRASRPVWSFNPRASTLHTRKVYDWLPIHELSTDQVWAGIRAAGVPYHPAYKNLGMSRLSCRMCVLAGERDLLISARANPGTAQRILAVEQATGMPFQDNRTMAQIIAKAGPASPFRVTWVPCPICGVRVLIQDGDPDRHCPAHAATGPWDQHHRDRLGGCIAQATLFDLETA</sequence>
<dbReference type="EMBL" id="FZPH01000025">
    <property type="protein sequence ID" value="SNT65662.1"/>
    <property type="molecule type" value="Genomic_DNA"/>
</dbReference>
<accession>A0A239PF68</accession>
<name>A0A239PF68_9ACTN</name>
<dbReference type="Gene3D" id="3.40.50.620">
    <property type="entry name" value="HUPs"/>
    <property type="match status" value="1"/>
</dbReference>
<gene>
    <name evidence="2" type="ORF">SAMN05421812_1255</name>
</gene>
<dbReference type="Proteomes" id="UP000198362">
    <property type="component" value="Unassembled WGS sequence"/>
</dbReference>
<organism evidence="2 3">
    <name type="scientific">Asanoa hainanensis</name>
    <dbReference type="NCBI Taxonomy" id="560556"/>
    <lineage>
        <taxon>Bacteria</taxon>
        <taxon>Bacillati</taxon>
        <taxon>Actinomycetota</taxon>
        <taxon>Actinomycetes</taxon>
        <taxon>Micromonosporales</taxon>
        <taxon>Micromonosporaceae</taxon>
        <taxon>Asanoa</taxon>
    </lineage>
</organism>
<dbReference type="InterPro" id="IPR002500">
    <property type="entry name" value="PAPS_reduct_dom"/>
</dbReference>